<reference evidence="11 12" key="1">
    <citation type="submission" date="2019-10" db="EMBL/GenBank/DDBJ databases">
        <title>Genome sequence of Luteimicrobium xylanilyticum HY-24.</title>
        <authorList>
            <person name="Kim D.Y."/>
            <person name="Park H.-Y."/>
        </authorList>
    </citation>
    <scope>NUCLEOTIDE SEQUENCE [LARGE SCALE GENOMIC DNA]</scope>
    <source>
        <strain evidence="11 12">HY-24</strain>
    </source>
</reference>
<dbReference type="InterPro" id="IPR018047">
    <property type="entry name" value="Ammonium_transpt_CS"/>
</dbReference>
<evidence type="ECO:0000256" key="2">
    <source>
        <dbReference type="ARBA" id="ARBA00005887"/>
    </source>
</evidence>
<dbReference type="PROSITE" id="PS01219">
    <property type="entry name" value="AMMONIUM_TRANSP"/>
    <property type="match status" value="1"/>
</dbReference>
<evidence type="ECO:0000256" key="8">
    <source>
        <dbReference type="ARBA" id="ARBA00050025"/>
    </source>
</evidence>
<accession>A0A5P9Q9Q3</accession>
<keyword evidence="3 9" id="KW-0813">Transport</keyword>
<evidence type="ECO:0000313" key="11">
    <source>
        <dbReference type="EMBL" id="QFU97860.1"/>
    </source>
</evidence>
<feature type="transmembrane region" description="Helical" evidence="9">
    <location>
        <begin position="255"/>
        <end position="272"/>
    </location>
</feature>
<dbReference type="PANTHER" id="PTHR43029:SF10">
    <property type="entry name" value="AMMONIUM TRANSPORTER MEP2"/>
    <property type="match status" value="1"/>
</dbReference>
<evidence type="ECO:0000256" key="6">
    <source>
        <dbReference type="ARBA" id="ARBA00023136"/>
    </source>
</evidence>
<sequence length="450" mass="46266">MATGALLAQDAFKLDTGNTAWMMTSAVIVLMMTVPGLAFFYGGMVRSKSVLNMMVMNFVAAGVVGFIWILYGYSMTFAGNTSGINEIFDNPFKYFGLVGLTDDNSLLGGSGVPALVAVGFQATFAVITVALITGAIADRIKFGSWIAFSAVWVTAVYFPLAHMVWGGGLLSGDGPIASALSTPIDFAGGSVVHMNAGAAGLALALLLGRRKGWPKEPMRPHNLPYVMLGAALLWVGWFGFNAGSEGAADGTAGRAWINTFVATCVAMLAWMATEKFRDGKATSLGAASGVVAGLVAITPAAAAVDSYGAMLIGLVAGVVCALAVGLKFKFGFDDALDVVGVHLVGGFVGTVLIGFVATDKQGGWFPDGAEKGLFYGGGVTQLATQVVVAVIAIVFSFVLTYVIGSIIKAITGLRVAEADEVGGVDFAIHGETAYDTTPATGGRVKEGISA</sequence>
<evidence type="ECO:0000259" key="10">
    <source>
        <dbReference type="Pfam" id="PF00909"/>
    </source>
</evidence>
<dbReference type="PANTHER" id="PTHR43029">
    <property type="entry name" value="AMMONIUM TRANSPORTER MEP2"/>
    <property type="match status" value="1"/>
</dbReference>
<protein>
    <recommendedName>
        <fullName evidence="8 9">Ammonium transporter</fullName>
    </recommendedName>
</protein>
<feature type="transmembrane region" description="Helical" evidence="9">
    <location>
        <begin position="186"/>
        <end position="207"/>
    </location>
</feature>
<feature type="transmembrane region" description="Helical" evidence="9">
    <location>
        <begin position="382"/>
        <end position="404"/>
    </location>
</feature>
<evidence type="ECO:0000256" key="5">
    <source>
        <dbReference type="ARBA" id="ARBA00022989"/>
    </source>
</evidence>
<evidence type="ECO:0000256" key="9">
    <source>
        <dbReference type="RuleBase" id="RU362002"/>
    </source>
</evidence>
<feature type="transmembrane region" description="Helical" evidence="9">
    <location>
        <begin position="284"/>
        <end position="301"/>
    </location>
</feature>
<evidence type="ECO:0000256" key="1">
    <source>
        <dbReference type="ARBA" id="ARBA00004141"/>
    </source>
</evidence>
<feature type="transmembrane region" description="Helical" evidence="9">
    <location>
        <begin position="223"/>
        <end position="243"/>
    </location>
</feature>
<dbReference type="PRINTS" id="PR00342">
    <property type="entry name" value="RHESUSRHD"/>
</dbReference>
<name>A0A5P9Q9Q3_9MICO</name>
<keyword evidence="12" id="KW-1185">Reference proteome</keyword>
<feature type="transmembrane region" description="Helical" evidence="9">
    <location>
        <begin position="20"/>
        <end position="42"/>
    </location>
</feature>
<feature type="transmembrane region" description="Helical" evidence="9">
    <location>
        <begin position="112"/>
        <end position="133"/>
    </location>
</feature>
<feature type="transmembrane region" description="Helical" evidence="9">
    <location>
        <begin position="307"/>
        <end position="326"/>
    </location>
</feature>
<dbReference type="EMBL" id="CP045529">
    <property type="protein sequence ID" value="QFU97860.1"/>
    <property type="molecule type" value="Genomic_DNA"/>
</dbReference>
<evidence type="ECO:0000256" key="3">
    <source>
        <dbReference type="ARBA" id="ARBA00022448"/>
    </source>
</evidence>
<dbReference type="NCBIfam" id="TIGR00836">
    <property type="entry name" value="amt"/>
    <property type="match status" value="1"/>
</dbReference>
<dbReference type="SUPFAM" id="SSF111352">
    <property type="entry name" value="Ammonium transporter"/>
    <property type="match status" value="1"/>
</dbReference>
<gene>
    <name evidence="11" type="ORF">KDY119_01366</name>
</gene>
<dbReference type="GO" id="GO:0008519">
    <property type="term" value="F:ammonium channel activity"/>
    <property type="evidence" value="ECO:0007669"/>
    <property type="project" value="InterPro"/>
</dbReference>
<feature type="transmembrane region" description="Helical" evidence="9">
    <location>
        <begin position="338"/>
        <end position="357"/>
    </location>
</feature>
<evidence type="ECO:0000256" key="7">
    <source>
        <dbReference type="ARBA" id="ARBA00023177"/>
    </source>
</evidence>
<evidence type="ECO:0000256" key="4">
    <source>
        <dbReference type="ARBA" id="ARBA00022692"/>
    </source>
</evidence>
<dbReference type="Proteomes" id="UP000326702">
    <property type="component" value="Chromosome"/>
</dbReference>
<keyword evidence="7 9" id="KW-0924">Ammonia transport</keyword>
<evidence type="ECO:0000313" key="12">
    <source>
        <dbReference type="Proteomes" id="UP000326702"/>
    </source>
</evidence>
<dbReference type="InterPro" id="IPR001905">
    <property type="entry name" value="Ammonium_transpt"/>
</dbReference>
<dbReference type="InterPro" id="IPR029020">
    <property type="entry name" value="Ammonium/urea_transptr"/>
</dbReference>
<comment type="subcellular location">
    <subcellularLocation>
        <location evidence="9">Cell membrane</location>
        <topology evidence="9">Multi-pass membrane protein</topology>
    </subcellularLocation>
    <subcellularLocation>
        <location evidence="1">Membrane</location>
        <topology evidence="1">Multi-pass membrane protein</topology>
    </subcellularLocation>
</comment>
<dbReference type="Gene3D" id="1.10.3430.10">
    <property type="entry name" value="Ammonium transporter AmtB like domains"/>
    <property type="match status" value="1"/>
</dbReference>
<comment type="similarity">
    <text evidence="2 9">Belongs to the ammonia transporter channel (TC 1.A.11.2) family.</text>
</comment>
<feature type="transmembrane region" description="Helical" evidence="9">
    <location>
        <begin position="145"/>
        <end position="166"/>
    </location>
</feature>
<keyword evidence="5 9" id="KW-1133">Transmembrane helix</keyword>
<dbReference type="RefSeq" id="WP_036951551.1">
    <property type="nucleotide sequence ID" value="NZ_BAABIH010000030.1"/>
</dbReference>
<dbReference type="InterPro" id="IPR024041">
    <property type="entry name" value="NH4_transpt_AmtB-like_dom"/>
</dbReference>
<dbReference type="GO" id="GO:0005886">
    <property type="term" value="C:plasma membrane"/>
    <property type="evidence" value="ECO:0007669"/>
    <property type="project" value="UniProtKB-SubCell"/>
</dbReference>
<feature type="transmembrane region" description="Helical" evidence="9">
    <location>
        <begin position="54"/>
        <end position="73"/>
    </location>
</feature>
<dbReference type="InterPro" id="IPR002229">
    <property type="entry name" value="RhesusRHD"/>
</dbReference>
<keyword evidence="4 9" id="KW-0812">Transmembrane</keyword>
<dbReference type="KEGG" id="lxl:KDY119_01366"/>
<keyword evidence="6 9" id="KW-0472">Membrane</keyword>
<organism evidence="11 12">
    <name type="scientific">Luteimicrobium xylanilyticum</name>
    <dbReference type="NCBI Taxonomy" id="1133546"/>
    <lineage>
        <taxon>Bacteria</taxon>
        <taxon>Bacillati</taxon>
        <taxon>Actinomycetota</taxon>
        <taxon>Actinomycetes</taxon>
        <taxon>Micrococcales</taxon>
        <taxon>Luteimicrobium</taxon>
    </lineage>
</organism>
<dbReference type="OrthoDB" id="9814202at2"/>
<dbReference type="Pfam" id="PF00909">
    <property type="entry name" value="Ammonium_transp"/>
    <property type="match status" value="1"/>
</dbReference>
<feature type="domain" description="Ammonium transporter AmtB-like" evidence="10">
    <location>
        <begin position="20"/>
        <end position="434"/>
    </location>
</feature>
<dbReference type="AlphaFoldDB" id="A0A5P9Q9Q3"/>
<proteinExistence type="inferred from homology"/>